<keyword evidence="1" id="KW-0812">Transmembrane</keyword>
<feature type="transmembrane region" description="Helical" evidence="1">
    <location>
        <begin position="982"/>
        <end position="1008"/>
    </location>
</feature>
<accession>A0ABW4W2E0</accession>
<keyword evidence="3" id="KW-1185">Reference proteome</keyword>
<keyword evidence="1" id="KW-0472">Membrane</keyword>
<feature type="transmembrane region" description="Helical" evidence="1">
    <location>
        <begin position="331"/>
        <end position="350"/>
    </location>
</feature>
<feature type="transmembrane region" description="Helical" evidence="1">
    <location>
        <begin position="12"/>
        <end position="33"/>
    </location>
</feature>
<comment type="caution">
    <text evidence="2">The sequence shown here is derived from an EMBL/GenBank/DDBJ whole genome shotgun (WGS) entry which is preliminary data.</text>
</comment>
<proteinExistence type="predicted"/>
<dbReference type="Proteomes" id="UP001597383">
    <property type="component" value="Unassembled WGS sequence"/>
</dbReference>
<evidence type="ECO:0000313" key="2">
    <source>
        <dbReference type="EMBL" id="MFD2044460.1"/>
    </source>
</evidence>
<feature type="transmembrane region" description="Helical" evidence="1">
    <location>
        <begin position="879"/>
        <end position="901"/>
    </location>
</feature>
<feature type="transmembrane region" description="Helical" evidence="1">
    <location>
        <begin position="357"/>
        <end position="377"/>
    </location>
</feature>
<dbReference type="Gene3D" id="1.20.1640.10">
    <property type="entry name" value="Multidrug efflux transporter AcrB transmembrane domain"/>
    <property type="match status" value="2"/>
</dbReference>
<dbReference type="PANTHER" id="PTHR32063:SF0">
    <property type="entry name" value="SWARMING MOTILITY PROTEIN SWRC"/>
    <property type="match status" value="1"/>
</dbReference>
<feature type="transmembrane region" description="Helical" evidence="1">
    <location>
        <begin position="907"/>
        <end position="930"/>
    </location>
</feature>
<dbReference type="Gene3D" id="3.30.70.1430">
    <property type="entry name" value="Multidrug efflux transporter AcrB pore domain"/>
    <property type="match status" value="2"/>
</dbReference>
<feature type="transmembrane region" description="Helical" evidence="1">
    <location>
        <begin position="383"/>
        <end position="407"/>
    </location>
</feature>
<feature type="transmembrane region" description="Helical" evidence="1">
    <location>
        <begin position="853"/>
        <end position="872"/>
    </location>
</feature>
<dbReference type="PRINTS" id="PR00702">
    <property type="entry name" value="ACRIFLAVINRP"/>
</dbReference>
<dbReference type="PANTHER" id="PTHR32063">
    <property type="match status" value="1"/>
</dbReference>
<name>A0ABW4W2E0_9BACI</name>
<reference evidence="3" key="1">
    <citation type="journal article" date="2019" name="Int. J. Syst. Evol. Microbiol.">
        <title>The Global Catalogue of Microorganisms (GCM) 10K type strain sequencing project: providing services to taxonomists for standard genome sequencing and annotation.</title>
        <authorList>
            <consortium name="The Broad Institute Genomics Platform"/>
            <consortium name="The Broad Institute Genome Sequencing Center for Infectious Disease"/>
            <person name="Wu L."/>
            <person name="Ma J."/>
        </authorList>
    </citation>
    <scope>NUCLEOTIDE SEQUENCE [LARGE SCALE GENOMIC DNA]</scope>
    <source>
        <strain evidence="3">R28</strain>
    </source>
</reference>
<dbReference type="InterPro" id="IPR027463">
    <property type="entry name" value="AcrB_DN_DC_subdom"/>
</dbReference>
<feature type="transmembrane region" description="Helical" evidence="1">
    <location>
        <begin position="460"/>
        <end position="482"/>
    </location>
</feature>
<dbReference type="RefSeq" id="WP_377556310.1">
    <property type="nucleotide sequence ID" value="NZ_JBHUHQ010000015.1"/>
</dbReference>
<dbReference type="Gene3D" id="3.30.2090.10">
    <property type="entry name" value="Multidrug efflux transporter AcrB TolC docking domain, DN and DC subdomains"/>
    <property type="match status" value="2"/>
</dbReference>
<organism evidence="2 3">
    <name type="scientific">Ornithinibacillus salinisoli</name>
    <dbReference type="NCBI Taxonomy" id="1848459"/>
    <lineage>
        <taxon>Bacteria</taxon>
        <taxon>Bacillati</taxon>
        <taxon>Bacillota</taxon>
        <taxon>Bacilli</taxon>
        <taxon>Bacillales</taxon>
        <taxon>Bacillaceae</taxon>
        <taxon>Ornithinibacillus</taxon>
    </lineage>
</organism>
<dbReference type="Pfam" id="PF00873">
    <property type="entry name" value="ACR_tran"/>
    <property type="match status" value="1"/>
</dbReference>
<evidence type="ECO:0000256" key="1">
    <source>
        <dbReference type="SAM" id="Phobius"/>
    </source>
</evidence>
<feature type="transmembrane region" description="Helical" evidence="1">
    <location>
        <begin position="428"/>
        <end position="448"/>
    </location>
</feature>
<feature type="transmembrane region" description="Helical" evidence="1">
    <location>
        <begin position="525"/>
        <end position="544"/>
    </location>
</feature>
<gene>
    <name evidence="2" type="ORF">ACFSJF_09295</name>
</gene>
<evidence type="ECO:0000313" key="3">
    <source>
        <dbReference type="Proteomes" id="UP001597383"/>
    </source>
</evidence>
<protein>
    <submittedName>
        <fullName evidence="2">Efflux RND transporter permease subunit</fullName>
    </submittedName>
</protein>
<dbReference type="SUPFAM" id="SSF82866">
    <property type="entry name" value="Multidrug efflux transporter AcrB transmembrane domain"/>
    <property type="match status" value="2"/>
</dbReference>
<dbReference type="SUPFAM" id="SSF82693">
    <property type="entry name" value="Multidrug efflux transporter AcrB pore domain, PN1, PN2, PC1 and PC2 subdomains"/>
    <property type="match status" value="3"/>
</dbReference>
<dbReference type="Gene3D" id="3.30.70.1440">
    <property type="entry name" value="Multidrug efflux transporter AcrB pore domain"/>
    <property type="match status" value="1"/>
</dbReference>
<keyword evidence="1" id="KW-1133">Transmembrane helix</keyword>
<dbReference type="EMBL" id="JBHUHQ010000015">
    <property type="protein sequence ID" value="MFD2044460.1"/>
    <property type="molecule type" value="Genomic_DNA"/>
</dbReference>
<sequence>MKLVNTSVKRPVGVIMIVLAIIALGVISLRSLAVDLFPKIDLPIAVIATSYDDAAPQEVENLISRPIENAISSVEGVDTIQSQSQSGSSLVVMMFNNGVDLDQALLDVRERVDQVKGFLPQNAAEPNIMRFNPEQMPVMWVSITGKDASALTQIAEDQVVPYFERQGGVASVTVEGAKTREIQLILDEAKMQQYGLNPQAITQALNSQNQSSSVGTVERGDKDLQLRVTGTFDSIDDIGKTIIQTQNGATIHVEDVVEVHDTYKESNGLTLVNGSESIVLSIMKKTDGNTVDVASNIKDAMSELNGQLSEDVDLGVVIDTSEFIEMSIDSVVKNILLGGIMSLIILLLFLKSIRATIVIGASIPIAIISTFTLMYFTGETLNILTLGGLALGLGMMVDSSIVILENIYSYRQRGYSLKESAIKGASELTPAVIASTTTTLVVFLPIVFVQGIASDLFTPLALAVAFSLIASLVVALTLVPMLSSKLLSKAMENHGRRYWFNNLLERIGSGYARILKWTLKHRKTTVAATIITIVGSLALTPLIGAEFMPEADQGQMEISVETATGTSLSHTEDIVEKVNDRLTDYEDYIETNYVSVGSSGAMGPMGGGGGNQASYMIQLIPASDRDKTTTDIVQEIDQRLQGIPGAEITVSASDAGMGMGDPIQIQLNGPEHEVLSDLAEEVVSEIQAVNGVYNPTTAASEGVPQMNIEINNEKAAMYGLTQDQILGQISLQFTGQLATQYREEGHEMDVTLLYPEDQRSTISDLQDLKVTTPTGAVIPLEEVSDFQEMQGPVSLLRQNQQPQMNITSDVVDRDLASVVSDIEDRLASMSIPENYSYSLGGQAEDMTESFTDLALALVFSIFLVYAVMAIQFENFLFPFIIMFSLPATVVGVMGGLFVTGLPLSIPGFIGIIMLAGIVVNNSIVLVDYINILRRRGMDRFEAIIEAGKSRLRPILMTTLTTILAMIPLGLALGEGAEMQQPLAVTIIFGLSVSSIFTLVLIPVVYTLFDDLTGKIVRRKKKEA</sequence>
<feature type="transmembrane region" description="Helical" evidence="1">
    <location>
        <begin position="951"/>
        <end position="970"/>
    </location>
</feature>
<dbReference type="InterPro" id="IPR001036">
    <property type="entry name" value="Acrflvin-R"/>
</dbReference>
<dbReference type="Gene3D" id="3.30.70.1320">
    <property type="entry name" value="Multidrug efflux transporter AcrB pore domain like"/>
    <property type="match status" value="1"/>
</dbReference>
<dbReference type="SUPFAM" id="SSF82714">
    <property type="entry name" value="Multidrug efflux transporter AcrB TolC docking domain, DN and DC subdomains"/>
    <property type="match status" value="2"/>
</dbReference>